<proteinExistence type="predicted"/>
<protein>
    <submittedName>
        <fullName evidence="1">Uncharacterized protein</fullName>
    </submittedName>
</protein>
<reference evidence="1 2" key="1">
    <citation type="journal article" date="2016" name="Int. J. Syst. Evol. Microbiol.">
        <title>Chitinibacter fontanus sp. nov., isolated from a spring.</title>
        <authorList>
            <person name="Sheu S.Y."/>
            <person name="Li Y.S."/>
            <person name="Young C.C."/>
            <person name="Chen W.M."/>
        </authorList>
    </citation>
    <scope>NUCLEOTIDE SEQUENCE [LARGE SCALE GENOMIC DNA]</scope>
    <source>
        <strain evidence="1 2">STM-7</strain>
    </source>
</reference>
<name>A0A7D5ZKW9_9NEIS</name>
<evidence type="ECO:0000313" key="2">
    <source>
        <dbReference type="Proteomes" id="UP000510822"/>
    </source>
</evidence>
<accession>A0A7D5ZKW9</accession>
<dbReference type="Proteomes" id="UP000510822">
    <property type="component" value="Chromosome"/>
</dbReference>
<organism evidence="1 2">
    <name type="scientific">Chitinibacter fontanus</name>
    <dbReference type="NCBI Taxonomy" id="1737446"/>
    <lineage>
        <taxon>Bacteria</taxon>
        <taxon>Pseudomonadati</taxon>
        <taxon>Pseudomonadota</taxon>
        <taxon>Betaproteobacteria</taxon>
        <taxon>Neisseriales</taxon>
        <taxon>Chitinibacteraceae</taxon>
        <taxon>Chitinibacter</taxon>
    </lineage>
</organism>
<sequence length="44" mass="5217">MMESMLRLANLDWIVPDSSKISRRHTQSHYSCTPKPRWIAFIGR</sequence>
<dbReference type="EMBL" id="CP058952">
    <property type="protein sequence ID" value="QLI82170.1"/>
    <property type="molecule type" value="Genomic_DNA"/>
</dbReference>
<gene>
    <name evidence="1" type="ORF">HZU75_11885</name>
</gene>
<dbReference type="KEGG" id="cfon:HZU75_11885"/>
<dbReference type="AlphaFoldDB" id="A0A7D5ZKW9"/>
<evidence type="ECO:0000313" key="1">
    <source>
        <dbReference type="EMBL" id="QLI82170.1"/>
    </source>
</evidence>
<keyword evidence="2" id="KW-1185">Reference proteome</keyword>